<dbReference type="Gene3D" id="3.30.2010.10">
    <property type="entry name" value="Metalloproteases ('zincins'), catalytic domain"/>
    <property type="match status" value="1"/>
</dbReference>
<gene>
    <name evidence="9" type="ORF">ACFPT7_23555</name>
</gene>
<evidence type="ECO:0000256" key="3">
    <source>
        <dbReference type="ARBA" id="ARBA00022723"/>
    </source>
</evidence>
<reference evidence="10" key="1">
    <citation type="journal article" date="2019" name="Int. J. Syst. Evol. Microbiol.">
        <title>The Global Catalogue of Microorganisms (GCM) 10K type strain sequencing project: providing services to taxonomists for standard genome sequencing and annotation.</title>
        <authorList>
            <consortium name="The Broad Institute Genomics Platform"/>
            <consortium name="The Broad Institute Genome Sequencing Center for Infectious Disease"/>
            <person name="Wu L."/>
            <person name="Ma J."/>
        </authorList>
    </citation>
    <scope>NUCLEOTIDE SEQUENCE [LARGE SCALE GENOMIC DNA]</scope>
    <source>
        <strain evidence="10">JCM 4087</strain>
    </source>
</reference>
<dbReference type="InterPro" id="IPR015943">
    <property type="entry name" value="WD40/YVTN_repeat-like_dom_sf"/>
</dbReference>
<dbReference type="Pfam" id="PF01435">
    <property type="entry name" value="Peptidase_M48"/>
    <property type="match status" value="1"/>
</dbReference>
<keyword evidence="2" id="KW-0645">Protease</keyword>
<dbReference type="SUPFAM" id="SSF69322">
    <property type="entry name" value="Tricorn protease domain 2"/>
    <property type="match status" value="1"/>
</dbReference>
<evidence type="ECO:0000256" key="1">
    <source>
        <dbReference type="ARBA" id="ARBA00001947"/>
    </source>
</evidence>
<keyword evidence="6 9" id="KW-0482">Metalloprotease</keyword>
<keyword evidence="7" id="KW-0732">Signal</keyword>
<evidence type="ECO:0000313" key="9">
    <source>
        <dbReference type="EMBL" id="MFC5865302.1"/>
    </source>
</evidence>
<keyword evidence="3" id="KW-0479">Metal-binding</keyword>
<evidence type="ECO:0000256" key="4">
    <source>
        <dbReference type="ARBA" id="ARBA00022801"/>
    </source>
</evidence>
<dbReference type="EMBL" id="JBHSPH010000018">
    <property type="protein sequence ID" value="MFC5865302.1"/>
    <property type="molecule type" value="Genomic_DNA"/>
</dbReference>
<dbReference type="RefSeq" id="WP_263341532.1">
    <property type="nucleotide sequence ID" value="NZ_JAGSYH010000007.1"/>
</dbReference>
<proteinExistence type="predicted"/>
<dbReference type="EC" id="3.4.24.-" evidence="9"/>
<sequence length="925" mass="103113">MYRALGLILLFMMTRVAGAADLPCSLRAPQLSISRLNIFTEEQEQWLGDAQADMVEPRYTLLPATESTYLDEIGKRLLDQLPPTSIHYTFRVFESPDLRAFSLAGGHIYISRKLIMDARNEDELAAMLAQEIGRVYIHHSASVVTLRLNKLLHVKAVSDQADIYDKFERMLDVPPTNDSQLSPGDQKKDELLADQVGLYAMIKASYDPSAFAVFLDRVNNNGGFTGNLFTDLFDTTPEISVRVKMAHKSVDSLPSECRQSRHVYRRGFKPFQETLGSQRIDPLMPATAGLSFIPLQPPMNPALENVMLSRDGKYVLAQDRYKIHVLSTSPLKLLFSVDALDAELAQFSPDSQFLALNYNDLHIEKWNISTGQLADTLDFVDYAGCVQTSLSPDGNVMACVSYYGGPVWLKLFEVHTGRMLYQNMHFFDRGTMFGMDAPGRLNTNFQVLMRWTSDGRYFVGASGTSAMAYDLLHHQTVPLQKTLSYLSQERFAFVGSDKLASTCDWTYKTGRADETYKMCYTTFPEGRDIASFDLPRGWLTGVTSGDDLLFGPLRSAAAALVDPVTGREKKEFRLETVDVAGDKLAAETPNGGIAVGKLGGSMEEVRLPVTPLAALESNAFSMNGRYLAISDRARGAEWDLSTGKLMAVTSPFRAVAVQDDGKLQVQFIHHELNPSIDINIDKRTHKYASSLTRLADPVQYGSIRMRIKPRSMQQSADTDVDLEAYDASSEAHLWTTHFDYHLPEIVPADGDKLLFVMSRRSDSGENEARRNHKQLIRTSDWNRGFLDDRGTLVEIVSDRTGQVERAIATPQLISNEDAERNTRLFGSLLAVYGDHNNTVVYRVSDGGRLLTFFGRALAGDENLGMVAATDRPQELNVYDIVTGKRLLAVTLDHDVLAARFVPGDKQLLVLTASQHIYRISLPASH</sequence>
<feature type="domain" description="Peptidase M48" evidence="8">
    <location>
        <begin position="67"/>
        <end position="247"/>
    </location>
</feature>
<evidence type="ECO:0000313" key="10">
    <source>
        <dbReference type="Proteomes" id="UP001596091"/>
    </source>
</evidence>
<dbReference type="Gene3D" id="2.130.10.10">
    <property type="entry name" value="YVTN repeat-like/Quinoprotein amine dehydrogenase"/>
    <property type="match status" value="1"/>
</dbReference>
<evidence type="ECO:0000256" key="6">
    <source>
        <dbReference type="ARBA" id="ARBA00023049"/>
    </source>
</evidence>
<dbReference type="Proteomes" id="UP001596091">
    <property type="component" value="Unassembled WGS sequence"/>
</dbReference>
<name>A0ABW1EPU1_9BACT</name>
<comment type="caution">
    <text evidence="9">The sequence shown here is derived from an EMBL/GenBank/DDBJ whole genome shotgun (WGS) entry which is preliminary data.</text>
</comment>
<keyword evidence="4 9" id="KW-0378">Hydrolase</keyword>
<feature type="signal peptide" evidence="7">
    <location>
        <begin position="1"/>
        <end position="19"/>
    </location>
</feature>
<dbReference type="PANTHER" id="PTHR22726">
    <property type="entry name" value="METALLOENDOPEPTIDASE OMA1"/>
    <property type="match status" value="1"/>
</dbReference>
<evidence type="ECO:0000256" key="2">
    <source>
        <dbReference type="ARBA" id="ARBA00022670"/>
    </source>
</evidence>
<evidence type="ECO:0000256" key="5">
    <source>
        <dbReference type="ARBA" id="ARBA00022833"/>
    </source>
</evidence>
<evidence type="ECO:0000259" key="8">
    <source>
        <dbReference type="Pfam" id="PF01435"/>
    </source>
</evidence>
<keyword evidence="10" id="KW-1185">Reference proteome</keyword>
<feature type="chain" id="PRO_5045299214" evidence="7">
    <location>
        <begin position="20"/>
        <end position="925"/>
    </location>
</feature>
<protein>
    <submittedName>
        <fullName evidence="9">M48 family metalloprotease</fullName>
        <ecNumber evidence="9">3.4.24.-</ecNumber>
    </submittedName>
</protein>
<dbReference type="InterPro" id="IPR051156">
    <property type="entry name" value="Mito/Outer_Membr_Metalloprot"/>
</dbReference>
<dbReference type="GO" id="GO:0008237">
    <property type="term" value="F:metallopeptidase activity"/>
    <property type="evidence" value="ECO:0007669"/>
    <property type="project" value="UniProtKB-KW"/>
</dbReference>
<dbReference type="PANTHER" id="PTHR22726:SF1">
    <property type="entry name" value="METALLOENDOPEPTIDASE OMA1, MITOCHONDRIAL"/>
    <property type="match status" value="1"/>
</dbReference>
<accession>A0ABW1EPU1</accession>
<keyword evidence="5" id="KW-0862">Zinc</keyword>
<dbReference type="InterPro" id="IPR001915">
    <property type="entry name" value="Peptidase_M48"/>
</dbReference>
<evidence type="ECO:0000256" key="7">
    <source>
        <dbReference type="SAM" id="SignalP"/>
    </source>
</evidence>
<comment type="cofactor">
    <cofactor evidence="1">
        <name>Zn(2+)</name>
        <dbReference type="ChEBI" id="CHEBI:29105"/>
    </cofactor>
</comment>
<organism evidence="9 10">
    <name type="scientific">Acidicapsa dinghuensis</name>
    <dbReference type="NCBI Taxonomy" id="2218256"/>
    <lineage>
        <taxon>Bacteria</taxon>
        <taxon>Pseudomonadati</taxon>
        <taxon>Acidobacteriota</taxon>
        <taxon>Terriglobia</taxon>
        <taxon>Terriglobales</taxon>
        <taxon>Acidobacteriaceae</taxon>
        <taxon>Acidicapsa</taxon>
    </lineage>
</organism>